<dbReference type="STRING" id="83449.BON30_24155"/>
<protein>
    <submittedName>
        <fullName evidence="1">Uncharacterized protein</fullName>
    </submittedName>
</protein>
<dbReference type="EMBL" id="MPIN01000006">
    <property type="protein sequence ID" value="OJH38239.1"/>
    <property type="molecule type" value="Genomic_DNA"/>
</dbReference>
<dbReference type="AlphaFoldDB" id="A0A1L9B7K4"/>
<accession>A0A1L9B7K4</accession>
<gene>
    <name evidence="1" type="ORF">BON30_24155</name>
</gene>
<name>A0A1L9B7K4_9BACT</name>
<evidence type="ECO:0000313" key="1">
    <source>
        <dbReference type="EMBL" id="OJH38239.1"/>
    </source>
</evidence>
<dbReference type="Proteomes" id="UP000182229">
    <property type="component" value="Unassembled WGS sequence"/>
</dbReference>
<dbReference type="RefSeq" id="WP_071900746.1">
    <property type="nucleotide sequence ID" value="NZ_MPIN01000006.1"/>
</dbReference>
<organism evidence="1 2">
    <name type="scientific">Cystobacter ferrugineus</name>
    <dbReference type="NCBI Taxonomy" id="83449"/>
    <lineage>
        <taxon>Bacteria</taxon>
        <taxon>Pseudomonadati</taxon>
        <taxon>Myxococcota</taxon>
        <taxon>Myxococcia</taxon>
        <taxon>Myxococcales</taxon>
        <taxon>Cystobacterineae</taxon>
        <taxon>Archangiaceae</taxon>
        <taxon>Cystobacter</taxon>
    </lineage>
</organism>
<sequence length="361" mass="39584">MGEPVRVALTQLVLWYDATRIQTWPAFLADVPPDTSLKSPTDFGRQFATKRMTDDRHAAAEKITRNLPGLEESNGKLILRGVGLLEREDGSYRVSGAGRRLADTYAANKSEGTWVGQLAKLLITREPRTRVIFWLLAQPGAGLTFAGDSWFSGSLQKARIEAPGMAPVAPFSTKSHGSSLRAAINERAWWALGDWRGHALLRGATDCQYVGLLGDDFSLHDIGLALRAAFEVLLHLGALRANGGQCWADHDVIAGKLGAELEADFGIERRTPQVESLPKLLGSVIETLRSDTGYVIASELRDELHRRGVENPDREIAKLEAAGLVRIEAEDYGQRRHGIGLYSDPRKQLIKIRVVSGGHPL</sequence>
<keyword evidence="2" id="KW-1185">Reference proteome</keyword>
<reference evidence="2" key="1">
    <citation type="submission" date="2016-11" db="EMBL/GenBank/DDBJ databases">
        <authorList>
            <person name="Shukria A."/>
            <person name="Stevens D.C."/>
        </authorList>
    </citation>
    <scope>NUCLEOTIDE SEQUENCE [LARGE SCALE GENOMIC DNA]</scope>
    <source>
        <strain evidence="2">Cbfe23</strain>
    </source>
</reference>
<reference evidence="1 2" key="2">
    <citation type="submission" date="2016-12" db="EMBL/GenBank/DDBJ databases">
        <title>Draft Genome Sequence of Cystobacter ferrugineus Strain Cbfe23.</title>
        <authorList>
            <person name="Akbar S."/>
            <person name="Dowd S.E."/>
            <person name="Stevens D.C."/>
        </authorList>
    </citation>
    <scope>NUCLEOTIDE SEQUENCE [LARGE SCALE GENOMIC DNA]</scope>
    <source>
        <strain evidence="1 2">Cbfe23</strain>
    </source>
</reference>
<dbReference type="OrthoDB" id="2078571at2"/>
<proteinExistence type="predicted"/>
<evidence type="ECO:0000313" key="2">
    <source>
        <dbReference type="Proteomes" id="UP000182229"/>
    </source>
</evidence>
<comment type="caution">
    <text evidence="1">The sequence shown here is derived from an EMBL/GenBank/DDBJ whole genome shotgun (WGS) entry which is preliminary data.</text>
</comment>